<dbReference type="PANTHER" id="PTHR15440">
    <property type="entry name" value="XRP2 PROTEIN"/>
    <property type="match status" value="1"/>
</dbReference>
<comment type="caution">
    <text evidence="4">The sequence shown here is derived from an EMBL/GenBank/DDBJ whole genome shotgun (WGS) entry which is preliminary data.</text>
</comment>
<dbReference type="EMBL" id="JARGDH010000001">
    <property type="protein sequence ID" value="KAL0278151.1"/>
    <property type="molecule type" value="Genomic_DNA"/>
</dbReference>
<dbReference type="PANTHER" id="PTHR15440:SF0">
    <property type="entry name" value="PROTEIN XRP2"/>
    <property type="match status" value="1"/>
</dbReference>
<accession>A0AAW2I8C7</accession>
<dbReference type="GO" id="GO:0006892">
    <property type="term" value="P:post-Golgi vesicle-mediated transport"/>
    <property type="evidence" value="ECO:0007669"/>
    <property type="project" value="TreeGrafter"/>
</dbReference>
<reference evidence="4" key="1">
    <citation type="journal article" date="2024" name="Gigascience">
        <title>Chromosome-level genome of the poultry shaft louse Menopon gallinae provides insight into the host-switching and adaptive evolution of parasitic lice.</title>
        <authorList>
            <person name="Xu Y."/>
            <person name="Ma L."/>
            <person name="Liu S."/>
            <person name="Liang Y."/>
            <person name="Liu Q."/>
            <person name="He Z."/>
            <person name="Tian L."/>
            <person name="Duan Y."/>
            <person name="Cai W."/>
            <person name="Li H."/>
            <person name="Song F."/>
        </authorList>
    </citation>
    <scope>NUCLEOTIDE SEQUENCE</scope>
    <source>
        <strain evidence="4">Cailab_2023a</strain>
    </source>
</reference>
<dbReference type="InterPro" id="IPR016098">
    <property type="entry name" value="CAP/MinC_C"/>
</dbReference>
<evidence type="ECO:0000259" key="3">
    <source>
        <dbReference type="PROSITE" id="PS51329"/>
    </source>
</evidence>
<dbReference type="EMBL" id="JARGDH010000001">
    <property type="protein sequence ID" value="KAL0278149.1"/>
    <property type="molecule type" value="Genomic_DNA"/>
</dbReference>
<evidence type="ECO:0000256" key="1">
    <source>
        <dbReference type="ARBA" id="ARBA00008848"/>
    </source>
</evidence>
<dbReference type="AlphaFoldDB" id="A0AAW2I8C7"/>
<name>A0AAW2I8C7_9NEOP</name>
<dbReference type="GO" id="GO:1990075">
    <property type="term" value="C:periciliary membrane compartment"/>
    <property type="evidence" value="ECO:0007669"/>
    <property type="project" value="TreeGrafter"/>
</dbReference>
<organism evidence="4">
    <name type="scientific">Menopon gallinae</name>
    <name type="common">poultry shaft louse</name>
    <dbReference type="NCBI Taxonomy" id="328185"/>
    <lineage>
        <taxon>Eukaryota</taxon>
        <taxon>Metazoa</taxon>
        <taxon>Ecdysozoa</taxon>
        <taxon>Arthropoda</taxon>
        <taxon>Hexapoda</taxon>
        <taxon>Insecta</taxon>
        <taxon>Pterygota</taxon>
        <taxon>Neoptera</taxon>
        <taxon>Paraneoptera</taxon>
        <taxon>Psocodea</taxon>
        <taxon>Troctomorpha</taxon>
        <taxon>Phthiraptera</taxon>
        <taxon>Amblycera</taxon>
        <taxon>Menoponidae</taxon>
        <taxon>Menopon</taxon>
    </lineage>
</organism>
<dbReference type="GO" id="GO:0005096">
    <property type="term" value="F:GTPase activator activity"/>
    <property type="evidence" value="ECO:0007669"/>
    <property type="project" value="InterPro"/>
</dbReference>
<proteinExistence type="inferred from homology"/>
<dbReference type="Gene3D" id="2.160.20.70">
    <property type="match status" value="1"/>
</dbReference>
<dbReference type="InterPro" id="IPR036223">
    <property type="entry name" value="CAP_C_sf"/>
</dbReference>
<dbReference type="GO" id="GO:0005929">
    <property type="term" value="C:cilium"/>
    <property type="evidence" value="ECO:0007669"/>
    <property type="project" value="TreeGrafter"/>
</dbReference>
<evidence type="ECO:0000313" key="4">
    <source>
        <dbReference type="EMBL" id="KAL0278151.1"/>
    </source>
</evidence>
<dbReference type="PROSITE" id="PS51329">
    <property type="entry name" value="C_CAP_COFACTOR_C"/>
    <property type="match status" value="1"/>
</dbReference>
<dbReference type="Pfam" id="PF07986">
    <property type="entry name" value="TBCC"/>
    <property type="match status" value="1"/>
</dbReference>
<keyword evidence="2" id="KW-0547">Nucleotide-binding</keyword>
<dbReference type="InterPro" id="IPR017901">
    <property type="entry name" value="C-CAP_CF_C-like"/>
</dbReference>
<dbReference type="EMBL" id="JARGDH010000001">
    <property type="protein sequence ID" value="KAL0278150.1"/>
    <property type="molecule type" value="Genomic_DNA"/>
</dbReference>
<gene>
    <name evidence="4" type="ORF">PYX00_000055</name>
</gene>
<dbReference type="GO" id="GO:0000166">
    <property type="term" value="F:nucleotide binding"/>
    <property type="evidence" value="ECO:0007669"/>
    <property type="project" value="UniProtKB-KW"/>
</dbReference>
<dbReference type="SUPFAM" id="SSF69340">
    <property type="entry name" value="C-terminal domain of adenylylcyclase associated protein"/>
    <property type="match status" value="1"/>
</dbReference>
<dbReference type="InterPro" id="IPR039093">
    <property type="entry name" value="XRP2"/>
</dbReference>
<sequence>MGCLFARNVKKENEVDFKEKVYSWDLKKKNEDKNNFIIESLVNEERIELPGSVNGHQFLIQNCEDSSIYILDHTNTVTIYDCRNCKIILGPVKGSVYIGDCQNCIFVIACGQLRIRDSRKILAFVHCETQPVIEASSAISFGSYQLQYSQLEEHLKCANLDNKKKNWKVAYDFTPLQSETNWKFLENDNAYNYVEDPISSEAMEKLRSCGVSWCNIEEVPRGSEGALFCDG</sequence>
<dbReference type="SMART" id="SM00673">
    <property type="entry name" value="CARP"/>
    <property type="match status" value="2"/>
</dbReference>
<comment type="similarity">
    <text evidence="1">Belongs to the TBCC family.</text>
</comment>
<evidence type="ECO:0000256" key="2">
    <source>
        <dbReference type="ARBA" id="ARBA00022741"/>
    </source>
</evidence>
<dbReference type="InterPro" id="IPR006599">
    <property type="entry name" value="CARP_motif"/>
</dbReference>
<feature type="domain" description="C-CAP/cofactor C-like" evidence="3">
    <location>
        <begin position="22"/>
        <end position="175"/>
    </location>
</feature>
<protein>
    <recommendedName>
        <fullName evidence="3">C-CAP/cofactor C-like domain-containing protein</fullName>
    </recommendedName>
</protein>
<dbReference type="InterPro" id="IPR012945">
    <property type="entry name" value="Tubulin-bd_cofactor_C_dom"/>
</dbReference>